<dbReference type="GO" id="GO:0030288">
    <property type="term" value="C:outer membrane-bounded periplasmic space"/>
    <property type="evidence" value="ECO:0007669"/>
    <property type="project" value="InterPro"/>
</dbReference>
<evidence type="ECO:0000256" key="4">
    <source>
        <dbReference type="ARBA" id="ARBA00022729"/>
    </source>
</evidence>
<dbReference type="PROSITE" id="PS01039">
    <property type="entry name" value="SBP_BACTERIAL_3"/>
    <property type="match status" value="1"/>
</dbReference>
<keyword evidence="5" id="KW-0574">Periplasm</keyword>
<dbReference type="KEGG" id="ppai:E1956_40720"/>
<evidence type="ECO:0000256" key="1">
    <source>
        <dbReference type="ARBA" id="ARBA00004418"/>
    </source>
</evidence>
<accession>A0A4P7D3V5</accession>
<dbReference type="PANTHER" id="PTHR35936:SF13">
    <property type="entry name" value="HISTIDINE-BINDING PERIPLASMIC PROTEIN"/>
    <property type="match status" value="1"/>
</dbReference>
<evidence type="ECO:0000256" key="3">
    <source>
        <dbReference type="ARBA" id="ARBA00022448"/>
    </source>
</evidence>
<dbReference type="Pfam" id="PF00497">
    <property type="entry name" value="SBP_bac_3"/>
    <property type="match status" value="1"/>
</dbReference>
<name>A0A4P7D3V5_9BURK</name>
<evidence type="ECO:0000256" key="5">
    <source>
        <dbReference type="ARBA" id="ARBA00022764"/>
    </source>
</evidence>
<dbReference type="SMART" id="SM00062">
    <property type="entry name" value="PBPb"/>
    <property type="match status" value="1"/>
</dbReference>
<sequence>MNRIVKFLVVSLAAAPLVSFAEDTSTIRWGIDPTYPPFEAKQPDGSIAGFDIDLRNAICAQLHAKCVWVEQGFDGMIPALHAKKFDVIMSAMTATDDRLKQIDFSNKLYSSPGALVAPVGSRLQPTVASLVGKRIGIDQGTTQEAYAKAEWAPKGVTIVTYQNQDQVYADLVNGRLDATFQDKTQAGYAFLDTPRGKGYAFAGGDVTDPRITGHGVAMGLRKGDTDLKNRLNGAIAAIRANGTYQKIAAKYFDFDIYGATQ</sequence>
<dbReference type="InterPro" id="IPR018313">
    <property type="entry name" value="SBP_3_CS"/>
</dbReference>
<dbReference type="SUPFAM" id="SSF53850">
    <property type="entry name" value="Periplasmic binding protein-like II"/>
    <property type="match status" value="1"/>
</dbReference>
<dbReference type="InterPro" id="IPR005768">
    <property type="entry name" value="Lys_Arg_Orn-bd"/>
</dbReference>
<evidence type="ECO:0000256" key="2">
    <source>
        <dbReference type="ARBA" id="ARBA00010333"/>
    </source>
</evidence>
<dbReference type="AlphaFoldDB" id="A0A4P7D3V5"/>
<dbReference type="Gene3D" id="3.40.190.10">
    <property type="entry name" value="Periplasmic binding protein-like II"/>
    <property type="match status" value="2"/>
</dbReference>
<keyword evidence="10" id="KW-1185">Reference proteome</keyword>
<dbReference type="Proteomes" id="UP000295727">
    <property type="component" value="Chromosome 4"/>
</dbReference>
<organism evidence="9 10">
    <name type="scientific">Paraburkholderia pallida</name>
    <dbReference type="NCBI Taxonomy" id="2547399"/>
    <lineage>
        <taxon>Bacteria</taxon>
        <taxon>Pseudomonadati</taxon>
        <taxon>Pseudomonadota</taxon>
        <taxon>Betaproteobacteria</taxon>
        <taxon>Burkholderiales</taxon>
        <taxon>Burkholderiaceae</taxon>
        <taxon>Paraburkholderia</taxon>
    </lineage>
</organism>
<dbReference type="RefSeq" id="WP_134758941.1">
    <property type="nucleotide sequence ID" value="NZ_CP038151.1"/>
</dbReference>
<feature type="signal peptide" evidence="7">
    <location>
        <begin position="1"/>
        <end position="21"/>
    </location>
</feature>
<reference evidence="9 10" key="1">
    <citation type="submission" date="2019-03" db="EMBL/GenBank/DDBJ databases">
        <title>Paraburkholderia sp. 7MH5, isolated from subtropical forest soil.</title>
        <authorList>
            <person name="Gao Z.-H."/>
            <person name="Qiu L.-H."/>
        </authorList>
    </citation>
    <scope>NUCLEOTIDE SEQUENCE [LARGE SCALE GENOMIC DNA]</scope>
    <source>
        <strain evidence="9 10">7MH5</strain>
    </source>
</reference>
<gene>
    <name evidence="9" type="ORF">E1956_40720</name>
</gene>
<comment type="similarity">
    <text evidence="2 6">Belongs to the bacterial solute-binding protein 3 family.</text>
</comment>
<feature type="chain" id="PRO_5020395255" evidence="7">
    <location>
        <begin position="22"/>
        <end position="261"/>
    </location>
</feature>
<dbReference type="OrthoDB" id="368476at2"/>
<evidence type="ECO:0000256" key="6">
    <source>
        <dbReference type="RuleBase" id="RU003744"/>
    </source>
</evidence>
<keyword evidence="3" id="KW-0813">Transport</keyword>
<evidence type="ECO:0000256" key="7">
    <source>
        <dbReference type="SAM" id="SignalP"/>
    </source>
</evidence>
<evidence type="ECO:0000313" key="9">
    <source>
        <dbReference type="EMBL" id="QBR03451.1"/>
    </source>
</evidence>
<comment type="subcellular location">
    <subcellularLocation>
        <location evidence="1">Periplasm</location>
    </subcellularLocation>
</comment>
<dbReference type="EMBL" id="CP038151">
    <property type="protein sequence ID" value="QBR03451.1"/>
    <property type="molecule type" value="Genomic_DNA"/>
</dbReference>
<dbReference type="NCBIfam" id="TIGR01096">
    <property type="entry name" value="3A0103s03R"/>
    <property type="match status" value="1"/>
</dbReference>
<evidence type="ECO:0000259" key="8">
    <source>
        <dbReference type="SMART" id="SM00062"/>
    </source>
</evidence>
<dbReference type="InterPro" id="IPR001638">
    <property type="entry name" value="Solute-binding_3/MltF_N"/>
</dbReference>
<feature type="domain" description="Solute-binding protein family 3/N-terminal" evidence="8">
    <location>
        <begin position="26"/>
        <end position="255"/>
    </location>
</feature>
<evidence type="ECO:0000313" key="10">
    <source>
        <dbReference type="Proteomes" id="UP000295727"/>
    </source>
</evidence>
<dbReference type="CDD" id="cd13703">
    <property type="entry name" value="PBP2_HisJ_LAO"/>
    <property type="match status" value="1"/>
</dbReference>
<dbReference type="PANTHER" id="PTHR35936">
    <property type="entry name" value="MEMBRANE-BOUND LYTIC MUREIN TRANSGLYCOSYLASE F"/>
    <property type="match status" value="1"/>
</dbReference>
<proteinExistence type="inferred from homology"/>
<protein>
    <submittedName>
        <fullName evidence="9">ABC transporter substrate-binding protein</fullName>
    </submittedName>
</protein>
<keyword evidence="4 7" id="KW-0732">Signal</keyword>